<dbReference type="PRINTS" id="PR01490">
    <property type="entry name" value="RTXTOXIND"/>
</dbReference>
<keyword evidence="6 9" id="KW-0812">Transmembrane</keyword>
<gene>
    <name evidence="13" type="ORF">H4O21_22835</name>
</gene>
<dbReference type="InterPro" id="IPR050739">
    <property type="entry name" value="MFP"/>
</dbReference>
<dbReference type="PANTHER" id="PTHR30386">
    <property type="entry name" value="MEMBRANE FUSION SUBUNIT OF EMRAB-TOLC MULTIDRUG EFFLUX PUMP"/>
    <property type="match status" value="1"/>
</dbReference>
<proteinExistence type="inferred from homology"/>
<keyword evidence="14" id="KW-1185">Reference proteome</keyword>
<evidence type="ECO:0000256" key="9">
    <source>
        <dbReference type="RuleBase" id="RU365093"/>
    </source>
</evidence>
<keyword evidence="4 9" id="KW-1003">Cell membrane</keyword>
<dbReference type="GO" id="GO:0005886">
    <property type="term" value="C:plasma membrane"/>
    <property type="evidence" value="ECO:0007669"/>
    <property type="project" value="UniProtKB-SubCell"/>
</dbReference>
<keyword evidence="5 9" id="KW-0997">Cell inner membrane</keyword>
<evidence type="ECO:0000256" key="4">
    <source>
        <dbReference type="ARBA" id="ARBA00022475"/>
    </source>
</evidence>
<name>A0A839IYD6_9GAMM</name>
<evidence type="ECO:0000256" key="2">
    <source>
        <dbReference type="ARBA" id="ARBA00009477"/>
    </source>
</evidence>
<feature type="coiled-coil region" evidence="10">
    <location>
        <begin position="241"/>
        <end position="297"/>
    </location>
</feature>
<comment type="caution">
    <text evidence="13">The sequence shown here is derived from an EMBL/GenBank/DDBJ whole genome shotgun (WGS) entry which is preliminary data.</text>
</comment>
<dbReference type="PANTHER" id="PTHR30386:SF26">
    <property type="entry name" value="TRANSPORT PROTEIN COMB"/>
    <property type="match status" value="1"/>
</dbReference>
<comment type="similarity">
    <text evidence="2 9">Belongs to the membrane fusion protein (MFP) (TC 8.A.1) family.</text>
</comment>
<feature type="domain" description="AprE-like long alpha-helical hairpin" evidence="11">
    <location>
        <begin position="116"/>
        <end position="291"/>
    </location>
</feature>
<organism evidence="13 14">
    <name type="scientific">Oceanospirillum sediminis</name>
    <dbReference type="NCBI Taxonomy" id="2760088"/>
    <lineage>
        <taxon>Bacteria</taxon>
        <taxon>Pseudomonadati</taxon>
        <taxon>Pseudomonadota</taxon>
        <taxon>Gammaproteobacteria</taxon>
        <taxon>Oceanospirillales</taxon>
        <taxon>Oceanospirillaceae</taxon>
        <taxon>Oceanospirillum</taxon>
    </lineage>
</organism>
<evidence type="ECO:0000256" key="10">
    <source>
        <dbReference type="SAM" id="Coils"/>
    </source>
</evidence>
<dbReference type="Pfam" id="PF26002">
    <property type="entry name" value="Beta-barrel_AprE"/>
    <property type="match status" value="1"/>
</dbReference>
<protein>
    <recommendedName>
        <fullName evidence="9">Membrane fusion protein (MFP) family protein</fullName>
    </recommendedName>
</protein>
<evidence type="ECO:0000256" key="6">
    <source>
        <dbReference type="ARBA" id="ARBA00022692"/>
    </source>
</evidence>
<accession>A0A839IYD6</accession>
<comment type="subcellular location">
    <subcellularLocation>
        <location evidence="1 9">Cell inner membrane</location>
        <topology evidence="1 9">Single-pass membrane protein</topology>
    </subcellularLocation>
</comment>
<evidence type="ECO:0000259" key="12">
    <source>
        <dbReference type="Pfam" id="PF26002"/>
    </source>
</evidence>
<dbReference type="InterPro" id="IPR058982">
    <property type="entry name" value="Beta-barrel_AprE"/>
</dbReference>
<keyword evidence="10" id="KW-0175">Coiled coil</keyword>
<dbReference type="Pfam" id="PF25994">
    <property type="entry name" value="HH_AprE"/>
    <property type="match status" value="1"/>
</dbReference>
<evidence type="ECO:0000256" key="1">
    <source>
        <dbReference type="ARBA" id="ARBA00004377"/>
    </source>
</evidence>
<keyword evidence="3 9" id="KW-0813">Transport</keyword>
<keyword evidence="8 9" id="KW-0472">Membrane</keyword>
<feature type="transmembrane region" description="Helical" evidence="9">
    <location>
        <begin position="42"/>
        <end position="59"/>
    </location>
</feature>
<evidence type="ECO:0000256" key="8">
    <source>
        <dbReference type="ARBA" id="ARBA00023136"/>
    </source>
</evidence>
<sequence length="451" mass="51238">MSAKKAKKQTESDVTLGKRQRRLLSETVQIEDELIPSYTKPVLYLVATMMILFTVWAAVTELGEVTSAPGEIIPSGQIKVVQHLNGGTVSEVLIQERMPVKEGDVLVKLEDQKDLSDLRQIRSRLASLKLRAERQQAFVSGREPDFSAFEAQYPVMVDVQRQQLKNQISVQESTLDVLQKQISQRQSRLEQLEESLQSALKQRDLTAEMFEMRERMAEKRLVTRITLLETQRAAVTAQGEVDRIRKEINLISEELAESRSRYYETRNQLLETPLNQIDSLKAEIAETEEEAGRIEKRLQDLWIRSPADGLIFNLEVNTKGQVIQPGSVLMQVVPRNVELEAEVRIPPEDIGYVSIGQNVNVKVTSYDFSRYGYATGKLTRVSAFSTLDETGNPYFKGWVRLDKTYMGSDEQRYPLLPGMTVTAEILTGYKTLMAYLSDPITKALAQGFRER</sequence>
<dbReference type="Gene3D" id="2.40.30.170">
    <property type="match status" value="1"/>
</dbReference>
<evidence type="ECO:0000313" key="13">
    <source>
        <dbReference type="EMBL" id="MBB1489449.1"/>
    </source>
</evidence>
<dbReference type="RefSeq" id="WP_182811703.1">
    <property type="nucleotide sequence ID" value="NZ_JACJFM010000055.1"/>
</dbReference>
<dbReference type="Proteomes" id="UP000565262">
    <property type="component" value="Unassembled WGS sequence"/>
</dbReference>
<evidence type="ECO:0000256" key="5">
    <source>
        <dbReference type="ARBA" id="ARBA00022519"/>
    </source>
</evidence>
<evidence type="ECO:0000256" key="7">
    <source>
        <dbReference type="ARBA" id="ARBA00022989"/>
    </source>
</evidence>
<dbReference type="InterPro" id="IPR010129">
    <property type="entry name" value="T1SS_HlyD"/>
</dbReference>
<dbReference type="AlphaFoldDB" id="A0A839IYD6"/>
<dbReference type="NCBIfam" id="TIGR01843">
    <property type="entry name" value="type_I_hlyD"/>
    <property type="match status" value="1"/>
</dbReference>
<keyword evidence="7 9" id="KW-1133">Transmembrane helix</keyword>
<dbReference type="EMBL" id="JACJFM010000055">
    <property type="protein sequence ID" value="MBB1489449.1"/>
    <property type="molecule type" value="Genomic_DNA"/>
</dbReference>
<evidence type="ECO:0000256" key="3">
    <source>
        <dbReference type="ARBA" id="ARBA00022448"/>
    </source>
</evidence>
<dbReference type="InterPro" id="IPR058781">
    <property type="entry name" value="HH_AprE-like"/>
</dbReference>
<evidence type="ECO:0000259" key="11">
    <source>
        <dbReference type="Pfam" id="PF25994"/>
    </source>
</evidence>
<dbReference type="GO" id="GO:0015031">
    <property type="term" value="P:protein transport"/>
    <property type="evidence" value="ECO:0007669"/>
    <property type="project" value="InterPro"/>
</dbReference>
<reference evidence="13 14" key="1">
    <citation type="submission" date="2020-08" db="EMBL/GenBank/DDBJ databases">
        <title>Oceanospirillum sp. nov. isolated from marine sediment.</title>
        <authorList>
            <person name="Ji X."/>
        </authorList>
    </citation>
    <scope>NUCLEOTIDE SEQUENCE [LARGE SCALE GENOMIC DNA]</scope>
    <source>
        <strain evidence="13 14">D5</strain>
    </source>
</reference>
<evidence type="ECO:0000313" key="14">
    <source>
        <dbReference type="Proteomes" id="UP000565262"/>
    </source>
</evidence>
<feature type="coiled-coil region" evidence="10">
    <location>
        <begin position="161"/>
        <end position="209"/>
    </location>
</feature>
<feature type="domain" description="AprE-like beta-barrel" evidence="12">
    <location>
        <begin position="339"/>
        <end position="428"/>
    </location>
</feature>